<sequence length="55" mass="6736">RPSFRCYHFDDQSRFRVRVIDTWNLTIEDRGVFQGKFKVELPGRQYMAIQIKKEE</sequence>
<proteinExistence type="predicted"/>
<feature type="non-terminal residue" evidence="2">
    <location>
        <position position="1"/>
    </location>
</feature>
<evidence type="ECO:0000259" key="1">
    <source>
        <dbReference type="Pfam" id="PF18310"/>
    </source>
</evidence>
<dbReference type="Pfam" id="PF18310">
    <property type="entry name" value="DUF5605"/>
    <property type="match status" value="1"/>
</dbReference>
<name>A0A9D1AC18_9FIRM</name>
<organism evidence="2 3">
    <name type="scientific">Candidatus Choladousia intestinavium</name>
    <dbReference type="NCBI Taxonomy" id="2840727"/>
    <lineage>
        <taxon>Bacteria</taxon>
        <taxon>Bacillati</taxon>
        <taxon>Bacillota</taxon>
        <taxon>Clostridia</taxon>
        <taxon>Lachnospirales</taxon>
        <taxon>Lachnospiraceae</taxon>
        <taxon>Lachnospiraceae incertae sedis</taxon>
        <taxon>Candidatus Choladousia</taxon>
    </lineage>
</organism>
<gene>
    <name evidence="2" type="ORF">IAB31_07605</name>
</gene>
<feature type="domain" description="DUF5605" evidence="1">
    <location>
        <begin position="1"/>
        <end position="52"/>
    </location>
</feature>
<dbReference type="AlphaFoldDB" id="A0A9D1AC18"/>
<dbReference type="Proteomes" id="UP000886757">
    <property type="component" value="Unassembled WGS sequence"/>
</dbReference>
<comment type="caution">
    <text evidence="2">The sequence shown here is derived from an EMBL/GenBank/DDBJ whole genome shotgun (WGS) entry which is preliminary data.</text>
</comment>
<dbReference type="InterPro" id="IPR041239">
    <property type="entry name" value="DUF5605"/>
</dbReference>
<evidence type="ECO:0000313" key="2">
    <source>
        <dbReference type="EMBL" id="HIR13773.1"/>
    </source>
</evidence>
<protein>
    <submittedName>
        <fullName evidence="2">DUF5605 domain-containing protein</fullName>
    </submittedName>
</protein>
<dbReference type="EMBL" id="DVGK01000085">
    <property type="protein sequence ID" value="HIR13773.1"/>
    <property type="molecule type" value="Genomic_DNA"/>
</dbReference>
<dbReference type="Gene3D" id="2.60.40.3950">
    <property type="match status" value="1"/>
</dbReference>
<accession>A0A9D1AC18</accession>
<reference evidence="2" key="2">
    <citation type="journal article" date="2021" name="PeerJ">
        <title>Extensive microbial diversity within the chicken gut microbiome revealed by metagenomics and culture.</title>
        <authorList>
            <person name="Gilroy R."/>
            <person name="Ravi A."/>
            <person name="Getino M."/>
            <person name="Pursley I."/>
            <person name="Horton D.L."/>
            <person name="Alikhan N.F."/>
            <person name="Baker D."/>
            <person name="Gharbi K."/>
            <person name="Hall N."/>
            <person name="Watson M."/>
            <person name="Adriaenssens E.M."/>
            <person name="Foster-Nyarko E."/>
            <person name="Jarju S."/>
            <person name="Secka A."/>
            <person name="Antonio M."/>
            <person name="Oren A."/>
            <person name="Chaudhuri R.R."/>
            <person name="La Ragione R."/>
            <person name="Hildebrand F."/>
            <person name="Pallen M.J."/>
        </authorList>
    </citation>
    <scope>NUCLEOTIDE SEQUENCE</scope>
    <source>
        <strain evidence="2">ChiSjej4B22-8148</strain>
    </source>
</reference>
<evidence type="ECO:0000313" key="3">
    <source>
        <dbReference type="Proteomes" id="UP000886757"/>
    </source>
</evidence>
<reference evidence="2" key="1">
    <citation type="submission" date="2020-10" db="EMBL/GenBank/DDBJ databases">
        <authorList>
            <person name="Gilroy R."/>
        </authorList>
    </citation>
    <scope>NUCLEOTIDE SEQUENCE</scope>
    <source>
        <strain evidence="2">ChiSjej4B22-8148</strain>
    </source>
</reference>